<dbReference type="GO" id="GO:0046872">
    <property type="term" value="F:metal ion binding"/>
    <property type="evidence" value="ECO:0007669"/>
    <property type="project" value="UniProtKB-KW"/>
</dbReference>
<evidence type="ECO:0000256" key="7">
    <source>
        <dbReference type="ARBA" id="ARBA00023002"/>
    </source>
</evidence>
<dbReference type="AlphaFoldDB" id="A0A7S1XLM4"/>
<dbReference type="GO" id="GO:0034599">
    <property type="term" value="P:cellular response to oxidative stress"/>
    <property type="evidence" value="ECO:0007669"/>
    <property type="project" value="InterPro"/>
</dbReference>
<dbReference type="EMBL" id="HBGJ01005999">
    <property type="protein sequence ID" value="CAD9245345.1"/>
    <property type="molecule type" value="Transcribed_RNA"/>
</dbReference>
<comment type="subcellular location">
    <subcellularLocation>
        <location evidence="2">Mitochondrion intermembrane space</location>
    </subcellularLocation>
    <subcellularLocation>
        <location evidence="1">Mitochondrion matrix</location>
    </subcellularLocation>
</comment>
<dbReference type="InterPro" id="IPR019794">
    <property type="entry name" value="Peroxidases_AS"/>
</dbReference>
<accession>A0A7S1XLM4</accession>
<dbReference type="GO" id="GO:0005759">
    <property type="term" value="C:mitochondrial matrix"/>
    <property type="evidence" value="ECO:0007669"/>
    <property type="project" value="UniProtKB-SubCell"/>
</dbReference>
<protein>
    <recommendedName>
        <fullName evidence="11">Cytochrome c peroxidase, mitochondrial</fullName>
        <ecNumber evidence="10">1.11.1.5</ecNumber>
    </recommendedName>
</protein>
<evidence type="ECO:0000256" key="5">
    <source>
        <dbReference type="ARBA" id="ARBA00022723"/>
    </source>
</evidence>
<dbReference type="GO" id="GO:0000302">
    <property type="term" value="P:response to reactive oxygen species"/>
    <property type="evidence" value="ECO:0007669"/>
    <property type="project" value="TreeGrafter"/>
</dbReference>
<evidence type="ECO:0000256" key="3">
    <source>
        <dbReference type="ARBA" id="ARBA00022559"/>
    </source>
</evidence>
<feature type="signal peptide" evidence="14">
    <location>
        <begin position="1"/>
        <end position="18"/>
    </location>
</feature>
<keyword evidence="3" id="KW-0575">Peroxidase</keyword>
<keyword evidence="7" id="KW-0560">Oxidoreductase</keyword>
<dbReference type="PRINTS" id="PR00458">
    <property type="entry name" value="PEROXIDASE"/>
</dbReference>
<evidence type="ECO:0000256" key="1">
    <source>
        <dbReference type="ARBA" id="ARBA00004305"/>
    </source>
</evidence>
<evidence type="ECO:0000256" key="13">
    <source>
        <dbReference type="RuleBase" id="RU004241"/>
    </source>
</evidence>
<keyword evidence="8" id="KW-0408">Iron</keyword>
<dbReference type="InterPro" id="IPR002207">
    <property type="entry name" value="Peroxidase_I"/>
</dbReference>
<dbReference type="PROSITE" id="PS00436">
    <property type="entry name" value="PEROXIDASE_2"/>
    <property type="match status" value="1"/>
</dbReference>
<gene>
    <name evidence="16" type="ORF">PPAR1163_LOCUS3694</name>
</gene>
<dbReference type="GO" id="GO:0004130">
    <property type="term" value="F:cytochrome-c peroxidase activity"/>
    <property type="evidence" value="ECO:0007669"/>
    <property type="project" value="UniProtKB-EC"/>
</dbReference>
<dbReference type="Gene3D" id="1.10.420.10">
    <property type="entry name" value="Peroxidase, domain 2"/>
    <property type="match status" value="1"/>
</dbReference>
<evidence type="ECO:0000256" key="9">
    <source>
        <dbReference type="ARBA" id="ARBA00023128"/>
    </source>
</evidence>
<keyword evidence="14" id="KW-0732">Signal</keyword>
<dbReference type="EC" id="1.11.1.5" evidence="10"/>
<evidence type="ECO:0000256" key="12">
    <source>
        <dbReference type="ARBA" id="ARBA00049265"/>
    </source>
</evidence>
<dbReference type="InterPro" id="IPR019793">
    <property type="entry name" value="Peroxidases_heam-ligand_BS"/>
</dbReference>
<dbReference type="PROSITE" id="PS00435">
    <property type="entry name" value="PEROXIDASE_1"/>
    <property type="match status" value="1"/>
</dbReference>
<keyword evidence="5" id="KW-0479">Metal-binding</keyword>
<keyword evidence="9" id="KW-0496">Mitochondrion</keyword>
<keyword evidence="6" id="KW-0809">Transit peptide</keyword>
<name>A0A7S1XLM4_9STRA</name>
<dbReference type="PANTHER" id="PTHR31356:SF58">
    <property type="entry name" value="CYTOCHROME C PEROXIDASE, MITOCHONDRIAL"/>
    <property type="match status" value="1"/>
</dbReference>
<sequence>MMLRLATTIALLAAGAAAFGGVRPGAMRRTTAVRMAAVPPAVPPSRREMIQRAALSIAGVLAAQQLSPAMPQAFAAEGIDYKAVAADIADVIKVDINRAPTLVRLAWHSSGTYSKKDKDGGSYEGTMRFAAEQAHGANAGLDQAVNWMAPIIKKYPGISHGDLYTLAGVVAVKACGGPVIPWKSGRVDAAEETMAPDGRLPAADKGSPEATAAGLRGDVFYRMGFNDKDIVALSGAHALGRCHPDASGYDGPWTPTPTTLNNAYFSLLLNVPWTPKKWDGPFQYEDPSGKLMMLPSDIVVRDDPKFAKYAKMYAKDGKLWEKDFTAAFNKLLELGCSGLTAQEWA</sequence>
<organism evidence="16">
    <name type="scientific">Phaeomonas parva</name>
    <dbReference type="NCBI Taxonomy" id="124430"/>
    <lineage>
        <taxon>Eukaryota</taxon>
        <taxon>Sar</taxon>
        <taxon>Stramenopiles</taxon>
        <taxon>Ochrophyta</taxon>
        <taxon>Pinguiophyceae</taxon>
        <taxon>Pinguiochrysidales</taxon>
        <taxon>Pinguiochrysidaceae</taxon>
        <taxon>Phaeomonas</taxon>
    </lineage>
</organism>
<proteinExistence type="inferred from homology"/>
<dbReference type="GO" id="GO:0005758">
    <property type="term" value="C:mitochondrial intermembrane space"/>
    <property type="evidence" value="ECO:0007669"/>
    <property type="project" value="UniProtKB-SubCell"/>
</dbReference>
<evidence type="ECO:0000256" key="11">
    <source>
        <dbReference type="ARBA" id="ARBA00040313"/>
    </source>
</evidence>
<evidence type="ECO:0000256" key="8">
    <source>
        <dbReference type="ARBA" id="ARBA00023004"/>
    </source>
</evidence>
<dbReference type="PANTHER" id="PTHR31356">
    <property type="entry name" value="THYLAKOID LUMENAL 29 KDA PROTEIN, CHLOROPLASTIC-RELATED"/>
    <property type="match status" value="1"/>
</dbReference>
<dbReference type="Gene3D" id="1.10.520.10">
    <property type="match status" value="1"/>
</dbReference>
<dbReference type="InterPro" id="IPR002016">
    <property type="entry name" value="Haem_peroxidase"/>
</dbReference>
<dbReference type="PRINTS" id="PR00459">
    <property type="entry name" value="ASPEROXIDASE"/>
</dbReference>
<comment type="catalytic activity">
    <reaction evidence="12">
        <text>2 Fe(II)-[cytochrome c] + H2O2 + 2 H(+) = 2 Fe(III)-[cytochrome c] + 2 H2O</text>
        <dbReference type="Rhea" id="RHEA:16581"/>
        <dbReference type="Rhea" id="RHEA-COMP:10350"/>
        <dbReference type="Rhea" id="RHEA-COMP:14399"/>
        <dbReference type="ChEBI" id="CHEBI:15377"/>
        <dbReference type="ChEBI" id="CHEBI:15378"/>
        <dbReference type="ChEBI" id="CHEBI:16240"/>
        <dbReference type="ChEBI" id="CHEBI:29033"/>
        <dbReference type="ChEBI" id="CHEBI:29034"/>
        <dbReference type="EC" id="1.11.1.5"/>
    </reaction>
</comment>
<dbReference type="PROSITE" id="PS50873">
    <property type="entry name" value="PEROXIDASE_4"/>
    <property type="match status" value="1"/>
</dbReference>
<dbReference type="InterPro" id="IPR044831">
    <property type="entry name" value="Ccp1-like"/>
</dbReference>
<feature type="chain" id="PRO_5031040897" description="Cytochrome c peroxidase, mitochondrial" evidence="14">
    <location>
        <begin position="19"/>
        <end position="345"/>
    </location>
</feature>
<dbReference type="GO" id="GO:0042744">
    <property type="term" value="P:hydrogen peroxide catabolic process"/>
    <property type="evidence" value="ECO:0007669"/>
    <property type="project" value="TreeGrafter"/>
</dbReference>
<keyword evidence="4" id="KW-0349">Heme</keyword>
<dbReference type="Pfam" id="PF00141">
    <property type="entry name" value="peroxidase"/>
    <property type="match status" value="1"/>
</dbReference>
<reference evidence="16" key="1">
    <citation type="submission" date="2021-01" db="EMBL/GenBank/DDBJ databases">
        <authorList>
            <person name="Corre E."/>
            <person name="Pelletier E."/>
            <person name="Niang G."/>
            <person name="Scheremetjew M."/>
            <person name="Finn R."/>
            <person name="Kale V."/>
            <person name="Holt S."/>
            <person name="Cochrane G."/>
            <person name="Meng A."/>
            <person name="Brown T."/>
            <person name="Cohen L."/>
        </authorList>
    </citation>
    <scope>NUCLEOTIDE SEQUENCE</scope>
    <source>
        <strain evidence="16">CCMP2877</strain>
    </source>
</reference>
<dbReference type="InterPro" id="IPR010255">
    <property type="entry name" value="Haem_peroxidase_sf"/>
</dbReference>
<comment type="similarity">
    <text evidence="13">Belongs to the peroxidase family.</text>
</comment>
<evidence type="ECO:0000256" key="4">
    <source>
        <dbReference type="ARBA" id="ARBA00022617"/>
    </source>
</evidence>
<evidence type="ECO:0000256" key="14">
    <source>
        <dbReference type="SAM" id="SignalP"/>
    </source>
</evidence>
<evidence type="ECO:0000256" key="10">
    <source>
        <dbReference type="ARBA" id="ARBA00039063"/>
    </source>
</evidence>
<evidence type="ECO:0000259" key="15">
    <source>
        <dbReference type="PROSITE" id="PS50873"/>
    </source>
</evidence>
<evidence type="ECO:0000256" key="6">
    <source>
        <dbReference type="ARBA" id="ARBA00022946"/>
    </source>
</evidence>
<evidence type="ECO:0000313" key="16">
    <source>
        <dbReference type="EMBL" id="CAD9245345.1"/>
    </source>
</evidence>
<dbReference type="SUPFAM" id="SSF48113">
    <property type="entry name" value="Heme-dependent peroxidases"/>
    <property type="match status" value="1"/>
</dbReference>
<dbReference type="GO" id="GO:0020037">
    <property type="term" value="F:heme binding"/>
    <property type="evidence" value="ECO:0007669"/>
    <property type="project" value="InterPro"/>
</dbReference>
<feature type="domain" description="Plant heme peroxidase family profile" evidence="15">
    <location>
        <begin position="158"/>
        <end position="338"/>
    </location>
</feature>
<evidence type="ECO:0000256" key="2">
    <source>
        <dbReference type="ARBA" id="ARBA00004569"/>
    </source>
</evidence>